<protein>
    <recommendedName>
        <fullName evidence="17">ADP-ribosylhydrolase ARH3</fullName>
        <ecNumber evidence="7">3.2.1.143</ecNumber>
    </recommendedName>
    <alternativeName>
        <fullName evidence="18">ADP-ribose glycohydrolase ARH3</fullName>
    </alternativeName>
    <alternativeName>
        <fullName evidence="19">ADP-ribosylhydrolase 3</fullName>
    </alternativeName>
    <alternativeName>
        <fullName evidence="22">O-acetyl-ADP-ribose deacetylase ARH3</fullName>
    </alternativeName>
    <alternativeName>
        <fullName evidence="23">Poly(ADP-ribose) glycohydrolase ARH3</fullName>
    </alternativeName>
    <alternativeName>
        <fullName evidence="21">[Protein ADP-ribosylarginine] hydrolase-like protein 2</fullName>
    </alternativeName>
    <alternativeName>
        <fullName evidence="20">[Protein ADP-ribosylserine] hydrolase</fullName>
    </alternativeName>
</protein>
<evidence type="ECO:0000256" key="8">
    <source>
        <dbReference type="ARBA" id="ARBA00022454"/>
    </source>
</evidence>
<feature type="binding site" evidence="25">
    <location>
        <position position="313"/>
    </location>
    <ligand>
        <name>Mg(2+)</name>
        <dbReference type="ChEBI" id="CHEBI:18420"/>
        <label>1</label>
    </ligand>
</feature>
<evidence type="ECO:0000256" key="16">
    <source>
        <dbReference type="ARBA" id="ARBA00023242"/>
    </source>
</evidence>
<evidence type="ECO:0000256" key="1">
    <source>
        <dbReference type="ARBA" id="ARBA00004123"/>
    </source>
</evidence>
<feature type="binding site" evidence="25">
    <location>
        <position position="71"/>
    </location>
    <ligand>
        <name>Mg(2+)</name>
        <dbReference type="ChEBI" id="CHEBI:18420"/>
        <label>1</label>
    </ligand>
</feature>
<evidence type="ECO:0000256" key="11">
    <source>
        <dbReference type="ARBA" id="ARBA00022763"/>
    </source>
</evidence>
<dbReference type="PANTHER" id="PTHR16222:SF24">
    <property type="entry name" value="ADP-RIBOSYLHYDROLASE ARH3"/>
    <property type="match status" value="1"/>
</dbReference>
<dbReference type="GO" id="GO:0140290">
    <property type="term" value="P:peptidyl-serine ADP-deribosylation"/>
    <property type="evidence" value="ECO:0007669"/>
    <property type="project" value="UniProtKB-ARBA"/>
</dbReference>
<dbReference type="EC" id="3.2.1.143" evidence="7"/>
<dbReference type="InterPro" id="IPR005502">
    <property type="entry name" value="Ribosyl_crysJ1"/>
</dbReference>
<proteinExistence type="inferred from homology"/>
<keyword evidence="15" id="KW-0234">DNA repair</keyword>
<keyword evidence="27" id="KW-1185">Reference proteome</keyword>
<comment type="subcellular location">
    <subcellularLocation>
        <location evidence="2">Chromosome</location>
    </subcellularLocation>
    <subcellularLocation>
        <location evidence="4">Cytoplasm</location>
    </subcellularLocation>
    <subcellularLocation>
        <location evidence="3">Mitochondrion matrix</location>
    </subcellularLocation>
    <subcellularLocation>
        <location evidence="1">Nucleus</location>
    </subcellularLocation>
</comment>
<keyword evidence="16" id="KW-0539">Nucleus</keyword>
<evidence type="ECO:0000256" key="3">
    <source>
        <dbReference type="ARBA" id="ARBA00004305"/>
    </source>
</evidence>
<evidence type="ECO:0000256" key="20">
    <source>
        <dbReference type="ARBA" id="ARBA00042722"/>
    </source>
</evidence>
<gene>
    <name evidence="26" type="ORF">ABEB36_013030</name>
</gene>
<dbReference type="FunFam" id="1.10.4080.10:FF:000001">
    <property type="entry name" value="ADP-ribose glycohydrolase ARH3"/>
    <property type="match status" value="1"/>
</dbReference>
<comment type="caution">
    <text evidence="26">The sequence shown here is derived from an EMBL/GenBank/DDBJ whole genome shotgun (WGS) entry which is preliminary data.</text>
</comment>
<dbReference type="SUPFAM" id="SSF101478">
    <property type="entry name" value="ADP-ribosylglycohydrolase"/>
    <property type="match status" value="1"/>
</dbReference>
<evidence type="ECO:0000256" key="21">
    <source>
        <dbReference type="ARBA" id="ARBA00042850"/>
    </source>
</evidence>
<accession>A0ABD1E7F3</accession>
<evidence type="ECO:0000256" key="9">
    <source>
        <dbReference type="ARBA" id="ARBA00022490"/>
    </source>
</evidence>
<evidence type="ECO:0000256" key="19">
    <source>
        <dbReference type="ARBA" id="ARBA00042471"/>
    </source>
</evidence>
<comment type="similarity">
    <text evidence="5">Belongs to the ADP-ribosylglycohydrolase family.</text>
</comment>
<dbReference type="GO" id="GO:0006281">
    <property type="term" value="P:DNA repair"/>
    <property type="evidence" value="ECO:0007669"/>
    <property type="project" value="UniProtKB-KW"/>
</dbReference>
<reference evidence="26 27" key="1">
    <citation type="submission" date="2024-05" db="EMBL/GenBank/DDBJ databases">
        <title>Genetic variation in Jamaican populations of the coffee berry borer (Hypothenemus hampei).</title>
        <authorList>
            <person name="Errbii M."/>
            <person name="Myrie A."/>
        </authorList>
    </citation>
    <scope>NUCLEOTIDE SEQUENCE [LARGE SCALE GENOMIC DNA]</scope>
    <source>
        <strain evidence="26">JA-Hopewell-2020-01-JO</strain>
        <tissue evidence="26">Whole body</tissue>
    </source>
</reference>
<dbReference type="Pfam" id="PF03747">
    <property type="entry name" value="ADP_ribosyl_GH"/>
    <property type="match status" value="1"/>
</dbReference>
<dbReference type="EMBL" id="JBDJPC010000010">
    <property type="protein sequence ID" value="KAL1490315.1"/>
    <property type="molecule type" value="Genomic_DNA"/>
</dbReference>
<dbReference type="AlphaFoldDB" id="A0ABD1E7F3"/>
<feature type="binding site" evidence="25">
    <location>
        <position position="72"/>
    </location>
    <ligand>
        <name>Mg(2+)</name>
        <dbReference type="ChEBI" id="CHEBI:18420"/>
        <label>1</label>
    </ligand>
</feature>
<evidence type="ECO:0000256" key="25">
    <source>
        <dbReference type="PIRSR" id="PIRSR605502-1"/>
    </source>
</evidence>
<evidence type="ECO:0000256" key="5">
    <source>
        <dbReference type="ARBA" id="ARBA00010702"/>
    </source>
</evidence>
<evidence type="ECO:0000256" key="2">
    <source>
        <dbReference type="ARBA" id="ARBA00004286"/>
    </source>
</evidence>
<dbReference type="GO" id="GO:0005759">
    <property type="term" value="C:mitochondrial matrix"/>
    <property type="evidence" value="ECO:0007669"/>
    <property type="project" value="UniProtKB-SubCell"/>
</dbReference>
<evidence type="ECO:0000256" key="10">
    <source>
        <dbReference type="ARBA" id="ARBA00022723"/>
    </source>
</evidence>
<keyword evidence="11" id="KW-0227">DNA damage</keyword>
<comment type="subunit">
    <text evidence="6">Monomer.</text>
</comment>
<evidence type="ECO:0000256" key="18">
    <source>
        <dbReference type="ARBA" id="ARBA00042398"/>
    </source>
</evidence>
<keyword evidence="8" id="KW-0158">Chromosome</keyword>
<sequence>MLFFRNYSFKMVSNQIQSKFRGSLLGSLMGDCLGAPFEGELVSSGDKIIIQRYFDKMEKPEYEGPFKKYTDDTAMMKSVAKFLVTTPEPDLNYLAKLFVNEYYNEPKRGYGQSVATVFEKLKHSKYTDIFRPASEQFDGRGSYGNGGAMRIAPISLYFHNDLENMIKLARDSTRITHGHMLGINGAILQALAIRQAFLLDPTETVKADEFCNTLLKQIHEVEKSYFEDLEDNSEDLPYCAKIKQIKYFLNQEFTDDLQEEIIENLGHGISAYDSVPIAIFCFLKAQNPIPRIETNNVFRRTIQFAITMGGDTDTIACMAGAIVGAHLGEEAINKTLLKHCEKYDDIIALAHKLYENRQLQI</sequence>
<evidence type="ECO:0000256" key="4">
    <source>
        <dbReference type="ARBA" id="ARBA00004496"/>
    </source>
</evidence>
<dbReference type="InterPro" id="IPR050792">
    <property type="entry name" value="ADP-ribosylglycohydrolase"/>
</dbReference>
<dbReference type="PANTHER" id="PTHR16222">
    <property type="entry name" value="ADP-RIBOSYLGLYCOHYDROLASE"/>
    <property type="match status" value="1"/>
</dbReference>
<evidence type="ECO:0000256" key="14">
    <source>
        <dbReference type="ARBA" id="ARBA00023128"/>
    </source>
</evidence>
<dbReference type="GO" id="GO:0046872">
    <property type="term" value="F:metal ion binding"/>
    <property type="evidence" value="ECO:0007669"/>
    <property type="project" value="UniProtKB-KW"/>
</dbReference>
<evidence type="ECO:0000313" key="27">
    <source>
        <dbReference type="Proteomes" id="UP001566132"/>
    </source>
</evidence>
<evidence type="ECO:0000256" key="24">
    <source>
        <dbReference type="ARBA" id="ARBA00049015"/>
    </source>
</evidence>
<dbReference type="GO" id="GO:0004649">
    <property type="term" value="F:poly(ADP-ribose) glycohydrolase activity"/>
    <property type="evidence" value="ECO:0007669"/>
    <property type="project" value="UniProtKB-EC"/>
</dbReference>
<evidence type="ECO:0000256" key="7">
    <source>
        <dbReference type="ARBA" id="ARBA00012255"/>
    </source>
</evidence>
<dbReference type="InterPro" id="IPR036705">
    <property type="entry name" value="Ribosyl_crysJ1_sf"/>
</dbReference>
<dbReference type="Gene3D" id="1.10.4080.10">
    <property type="entry name" value="ADP-ribosylation/Crystallin J1"/>
    <property type="match status" value="1"/>
</dbReference>
<organism evidence="26 27">
    <name type="scientific">Hypothenemus hampei</name>
    <name type="common">Coffee berry borer</name>
    <dbReference type="NCBI Taxonomy" id="57062"/>
    <lineage>
        <taxon>Eukaryota</taxon>
        <taxon>Metazoa</taxon>
        <taxon>Ecdysozoa</taxon>
        <taxon>Arthropoda</taxon>
        <taxon>Hexapoda</taxon>
        <taxon>Insecta</taxon>
        <taxon>Pterygota</taxon>
        <taxon>Neoptera</taxon>
        <taxon>Endopterygota</taxon>
        <taxon>Coleoptera</taxon>
        <taxon>Polyphaga</taxon>
        <taxon>Cucujiformia</taxon>
        <taxon>Curculionidae</taxon>
        <taxon>Scolytinae</taxon>
        <taxon>Hypothenemus</taxon>
    </lineage>
</organism>
<dbReference type="GO" id="GO:0005634">
    <property type="term" value="C:nucleus"/>
    <property type="evidence" value="ECO:0007669"/>
    <property type="project" value="UniProtKB-SubCell"/>
</dbReference>
<evidence type="ECO:0000256" key="6">
    <source>
        <dbReference type="ARBA" id="ARBA00011245"/>
    </source>
</evidence>
<feature type="binding site" evidence="25">
    <location>
        <position position="314"/>
    </location>
    <ligand>
        <name>Mg(2+)</name>
        <dbReference type="ChEBI" id="CHEBI:18420"/>
        <label>1</label>
    </ligand>
</feature>
<dbReference type="Proteomes" id="UP001566132">
    <property type="component" value="Unassembled WGS sequence"/>
</dbReference>
<keyword evidence="10 25" id="KW-0479">Metal-binding</keyword>
<evidence type="ECO:0000256" key="17">
    <source>
        <dbReference type="ARBA" id="ARBA00041057"/>
    </source>
</evidence>
<dbReference type="GO" id="GO:0005694">
    <property type="term" value="C:chromosome"/>
    <property type="evidence" value="ECO:0007669"/>
    <property type="project" value="UniProtKB-SubCell"/>
</dbReference>
<evidence type="ECO:0000256" key="13">
    <source>
        <dbReference type="ARBA" id="ARBA00022842"/>
    </source>
</evidence>
<feature type="binding site" evidence="25">
    <location>
        <position position="70"/>
    </location>
    <ligand>
        <name>Mg(2+)</name>
        <dbReference type="ChEBI" id="CHEBI:18420"/>
        <label>1</label>
    </ligand>
</feature>
<evidence type="ECO:0000256" key="23">
    <source>
        <dbReference type="ARBA" id="ARBA00043193"/>
    </source>
</evidence>
<keyword evidence="9" id="KW-0963">Cytoplasm</keyword>
<comment type="cofactor">
    <cofactor evidence="25">
        <name>Mg(2+)</name>
        <dbReference type="ChEBI" id="CHEBI:18420"/>
    </cofactor>
    <text evidence="25">Binds 2 magnesium ions per subunit.</text>
</comment>
<comment type="catalytic activity">
    <reaction evidence="24">
        <text>alpha-NAD(+) + H2O = ADP-D-ribose + nicotinamide + H(+)</text>
        <dbReference type="Rhea" id="RHEA:68792"/>
        <dbReference type="ChEBI" id="CHEBI:15377"/>
        <dbReference type="ChEBI" id="CHEBI:15378"/>
        <dbReference type="ChEBI" id="CHEBI:17154"/>
        <dbReference type="ChEBI" id="CHEBI:57967"/>
        <dbReference type="ChEBI" id="CHEBI:77017"/>
    </reaction>
</comment>
<keyword evidence="14" id="KW-0496">Mitochondrion</keyword>
<evidence type="ECO:0000313" key="26">
    <source>
        <dbReference type="EMBL" id="KAL1490315.1"/>
    </source>
</evidence>
<keyword evidence="12" id="KW-0378">Hydrolase</keyword>
<name>A0ABD1E7F3_HYPHA</name>
<evidence type="ECO:0000256" key="15">
    <source>
        <dbReference type="ARBA" id="ARBA00023204"/>
    </source>
</evidence>
<evidence type="ECO:0000256" key="12">
    <source>
        <dbReference type="ARBA" id="ARBA00022801"/>
    </source>
</evidence>
<evidence type="ECO:0000256" key="22">
    <source>
        <dbReference type="ARBA" id="ARBA00043187"/>
    </source>
</evidence>
<feature type="binding site" evidence="25">
    <location>
        <position position="311"/>
    </location>
    <ligand>
        <name>Mg(2+)</name>
        <dbReference type="ChEBI" id="CHEBI:18420"/>
        <label>1</label>
    </ligand>
</feature>
<keyword evidence="13 25" id="KW-0460">Magnesium</keyword>